<feature type="domain" description="Apple" evidence="2">
    <location>
        <begin position="80"/>
        <end position="132"/>
    </location>
</feature>
<gene>
    <name evidence="3" type="ORF">SCF082_LOCUS28250</name>
</gene>
<protein>
    <submittedName>
        <fullName evidence="3">Axonemal</fullName>
    </submittedName>
</protein>
<proteinExistence type="predicted"/>
<evidence type="ECO:0000259" key="2">
    <source>
        <dbReference type="Pfam" id="PF00024"/>
    </source>
</evidence>
<dbReference type="SUPFAM" id="SSF57414">
    <property type="entry name" value="Hairpin loop containing domain-like"/>
    <property type="match status" value="1"/>
</dbReference>
<dbReference type="EMBL" id="CAXAMM010022223">
    <property type="protein sequence ID" value="CAK9051479.1"/>
    <property type="molecule type" value="Genomic_DNA"/>
</dbReference>
<feature type="compositionally biased region" description="Pro residues" evidence="1">
    <location>
        <begin position="25"/>
        <end position="37"/>
    </location>
</feature>
<accession>A0ABP0MJ14</accession>
<dbReference type="Gene3D" id="3.50.4.10">
    <property type="entry name" value="Hepatocyte Growth Factor"/>
    <property type="match status" value="1"/>
</dbReference>
<reference evidence="3 4" key="1">
    <citation type="submission" date="2024-02" db="EMBL/GenBank/DDBJ databases">
        <authorList>
            <person name="Chen Y."/>
            <person name="Shah S."/>
            <person name="Dougan E. K."/>
            <person name="Thang M."/>
            <person name="Chan C."/>
        </authorList>
    </citation>
    <scope>NUCLEOTIDE SEQUENCE [LARGE SCALE GENOMIC DNA]</scope>
</reference>
<comment type="caution">
    <text evidence="3">The sequence shown here is derived from an EMBL/GenBank/DDBJ whole genome shotgun (WGS) entry which is preliminary data.</text>
</comment>
<sequence length="150" mass="16186">MAVRAQEDTPPAPAEPVLEATPEAAPEPVPPPPPPRAPARAMSASAPLEGRGDELIAYHRDNELKALTAAGLHGKKGAWLYGDYKNEVEGITTVVACAQACQADTNCYHWNFQVEKHRCDLKAENGGSNEDIADWVYGDVPRPSKKSDEI</sequence>
<feature type="compositionally biased region" description="Low complexity" evidence="1">
    <location>
        <begin position="15"/>
        <end position="24"/>
    </location>
</feature>
<keyword evidence="4" id="KW-1185">Reference proteome</keyword>
<name>A0ABP0MJ14_9DINO</name>
<dbReference type="Pfam" id="PF00024">
    <property type="entry name" value="PAN_1"/>
    <property type="match status" value="1"/>
</dbReference>
<dbReference type="Proteomes" id="UP001642464">
    <property type="component" value="Unassembled WGS sequence"/>
</dbReference>
<feature type="region of interest" description="Disordered" evidence="1">
    <location>
        <begin position="1"/>
        <end position="47"/>
    </location>
</feature>
<evidence type="ECO:0000313" key="3">
    <source>
        <dbReference type="EMBL" id="CAK9051479.1"/>
    </source>
</evidence>
<evidence type="ECO:0000256" key="1">
    <source>
        <dbReference type="SAM" id="MobiDB-lite"/>
    </source>
</evidence>
<evidence type="ECO:0000313" key="4">
    <source>
        <dbReference type="Proteomes" id="UP001642464"/>
    </source>
</evidence>
<feature type="compositionally biased region" description="Low complexity" evidence="1">
    <location>
        <begin position="38"/>
        <end position="47"/>
    </location>
</feature>
<dbReference type="InterPro" id="IPR003609">
    <property type="entry name" value="Pan_app"/>
</dbReference>
<organism evidence="3 4">
    <name type="scientific">Durusdinium trenchii</name>
    <dbReference type="NCBI Taxonomy" id="1381693"/>
    <lineage>
        <taxon>Eukaryota</taxon>
        <taxon>Sar</taxon>
        <taxon>Alveolata</taxon>
        <taxon>Dinophyceae</taxon>
        <taxon>Suessiales</taxon>
        <taxon>Symbiodiniaceae</taxon>
        <taxon>Durusdinium</taxon>
    </lineage>
</organism>